<proteinExistence type="predicted"/>
<accession>A0AC34RHU0</accession>
<evidence type="ECO:0000313" key="2">
    <source>
        <dbReference type="WBParaSite" id="JU765_v2.g7081.t1"/>
    </source>
</evidence>
<reference evidence="2" key="1">
    <citation type="submission" date="2022-11" db="UniProtKB">
        <authorList>
            <consortium name="WormBaseParasite"/>
        </authorList>
    </citation>
    <scope>IDENTIFICATION</scope>
</reference>
<sequence length="79" mass="9028">MFFSWEGEGVDEVGKEKDTGIIRVRVNPKHYRPTEVEQLIGDASKAKKLLGWEPKITIEQLVKEMVATDIQLMKSDPRS</sequence>
<protein>
    <submittedName>
        <fullName evidence="2">GDP-mannose 4,6-dehydratase</fullName>
    </submittedName>
</protein>
<evidence type="ECO:0000313" key="1">
    <source>
        <dbReference type="Proteomes" id="UP000887576"/>
    </source>
</evidence>
<organism evidence="1 2">
    <name type="scientific">Panagrolaimus sp. JU765</name>
    <dbReference type="NCBI Taxonomy" id="591449"/>
    <lineage>
        <taxon>Eukaryota</taxon>
        <taxon>Metazoa</taxon>
        <taxon>Ecdysozoa</taxon>
        <taxon>Nematoda</taxon>
        <taxon>Chromadorea</taxon>
        <taxon>Rhabditida</taxon>
        <taxon>Tylenchina</taxon>
        <taxon>Panagrolaimomorpha</taxon>
        <taxon>Panagrolaimoidea</taxon>
        <taxon>Panagrolaimidae</taxon>
        <taxon>Panagrolaimus</taxon>
    </lineage>
</organism>
<dbReference type="Proteomes" id="UP000887576">
    <property type="component" value="Unplaced"/>
</dbReference>
<dbReference type="WBParaSite" id="JU765_v2.g7081.t1">
    <property type="protein sequence ID" value="JU765_v2.g7081.t1"/>
    <property type="gene ID" value="JU765_v2.g7081"/>
</dbReference>
<name>A0AC34RHU0_9BILA</name>